<dbReference type="InterPro" id="IPR050639">
    <property type="entry name" value="SSR_resolvase"/>
</dbReference>
<dbReference type="InterPro" id="IPR011109">
    <property type="entry name" value="DNA_bind_recombinase_dom"/>
</dbReference>
<dbReference type="InterPro" id="IPR036162">
    <property type="entry name" value="Resolvase-like_N_sf"/>
</dbReference>
<dbReference type="Pfam" id="PF07508">
    <property type="entry name" value="Recombinase"/>
    <property type="match status" value="1"/>
</dbReference>
<evidence type="ECO:0000256" key="1">
    <source>
        <dbReference type="SAM" id="MobiDB-lite"/>
    </source>
</evidence>
<dbReference type="AlphaFoldDB" id="A0AA97CWU5"/>
<organism evidence="4">
    <name type="scientific">Gordonia sp. MP11Mi</name>
    <dbReference type="NCBI Taxonomy" id="3022769"/>
    <lineage>
        <taxon>Bacteria</taxon>
        <taxon>Bacillati</taxon>
        <taxon>Actinomycetota</taxon>
        <taxon>Actinomycetes</taxon>
        <taxon>Mycobacteriales</taxon>
        <taxon>Gordoniaceae</taxon>
        <taxon>Gordonia</taxon>
    </lineage>
</organism>
<evidence type="ECO:0008006" key="5">
    <source>
        <dbReference type="Google" id="ProtNLM"/>
    </source>
</evidence>
<dbReference type="PROSITE" id="PS51737">
    <property type="entry name" value="RECOMBINASE_DNA_BIND"/>
    <property type="match status" value="1"/>
</dbReference>
<gene>
    <name evidence="4" type="ORF">MP11Mi_16990</name>
</gene>
<dbReference type="PANTHER" id="PTHR30461:SF23">
    <property type="entry name" value="DNA RECOMBINASE-RELATED"/>
    <property type="match status" value="1"/>
</dbReference>
<proteinExistence type="predicted"/>
<feature type="domain" description="Recombinase" evidence="3">
    <location>
        <begin position="167"/>
        <end position="270"/>
    </location>
</feature>
<dbReference type="Gene3D" id="3.90.1750.20">
    <property type="entry name" value="Putative Large Serine Recombinase, Chain B, Domain 2"/>
    <property type="match status" value="1"/>
</dbReference>
<dbReference type="SMART" id="SM00857">
    <property type="entry name" value="Resolvase"/>
    <property type="match status" value="1"/>
</dbReference>
<dbReference type="GO" id="GO:0003677">
    <property type="term" value="F:DNA binding"/>
    <property type="evidence" value="ECO:0007669"/>
    <property type="project" value="InterPro"/>
</dbReference>
<dbReference type="GO" id="GO:0000150">
    <property type="term" value="F:DNA strand exchange activity"/>
    <property type="evidence" value="ECO:0007669"/>
    <property type="project" value="InterPro"/>
</dbReference>
<dbReference type="InterPro" id="IPR038109">
    <property type="entry name" value="DNA_bind_recomb_sf"/>
</dbReference>
<evidence type="ECO:0000313" key="4">
    <source>
        <dbReference type="EMBL" id="WOC12609.1"/>
    </source>
</evidence>
<protein>
    <recommendedName>
        <fullName evidence="5">Recombinase family protein</fullName>
    </recommendedName>
</protein>
<evidence type="ECO:0000259" key="3">
    <source>
        <dbReference type="PROSITE" id="PS51737"/>
    </source>
</evidence>
<feature type="domain" description="Resolvase/invertase-type recombinase catalytic" evidence="2">
    <location>
        <begin position="11"/>
        <end position="159"/>
    </location>
</feature>
<dbReference type="Gene3D" id="3.40.50.1390">
    <property type="entry name" value="Resolvase, N-terminal catalytic domain"/>
    <property type="match status" value="1"/>
</dbReference>
<dbReference type="SUPFAM" id="SSF53041">
    <property type="entry name" value="Resolvase-like"/>
    <property type="match status" value="1"/>
</dbReference>
<dbReference type="InterPro" id="IPR006119">
    <property type="entry name" value="Resolv_N"/>
</dbReference>
<dbReference type="EMBL" id="CP128986">
    <property type="protein sequence ID" value="WOC12609.1"/>
    <property type="molecule type" value="Genomic_DNA"/>
</dbReference>
<accession>A0AA97CWU5</accession>
<dbReference type="CDD" id="cd00338">
    <property type="entry name" value="Ser_Recombinase"/>
    <property type="match status" value="1"/>
</dbReference>
<evidence type="ECO:0000259" key="2">
    <source>
        <dbReference type="PROSITE" id="PS51736"/>
    </source>
</evidence>
<feature type="region of interest" description="Disordered" evidence="1">
    <location>
        <begin position="149"/>
        <end position="172"/>
    </location>
</feature>
<dbReference type="PROSITE" id="PS51736">
    <property type="entry name" value="RECOMBINASES_3"/>
    <property type="match status" value="1"/>
</dbReference>
<reference evidence="4" key="1">
    <citation type="submission" date="2023-06" db="EMBL/GenBank/DDBJ databases">
        <title>Gordonia sp. nov. and Pseudochrobactrum sp. nov., two species isolated from the burying beetle Nicrophorus vespilloides.</title>
        <authorList>
            <person name="Poehlein A."/>
            <person name="Guzman J."/>
            <person name="Daniel R."/>
            <person name="Vilcinskas A."/>
        </authorList>
    </citation>
    <scope>NUCLEOTIDE SEQUENCE</scope>
    <source>
        <strain evidence="4">MP11Mi</strain>
    </source>
</reference>
<feature type="compositionally biased region" description="Basic and acidic residues" evidence="1">
    <location>
        <begin position="149"/>
        <end position="160"/>
    </location>
</feature>
<dbReference type="Pfam" id="PF00239">
    <property type="entry name" value="Resolvase"/>
    <property type="match status" value="1"/>
</dbReference>
<dbReference type="PANTHER" id="PTHR30461">
    <property type="entry name" value="DNA-INVERTASE FROM LAMBDOID PROPHAGE"/>
    <property type="match status" value="1"/>
</dbReference>
<name>A0AA97CWU5_9ACTN</name>
<sequence length="477" mass="52385">MCDTIAAMSRSAAIYARISQDRDGSALGIERQEQDCRALADSLGWTVTDVFVDNNRSAYSGKRRPEYERLLAAIESGHIQAVVAWAPDRLHRSPAELERYIDIAERRSVVTNTVKSGAWDLSTPSGRAVARTLGAWARYESEHKGDRIARAARQRAEQGKHHGGSRPFGYKDNGVDLDPIESEIVREMFEKVLAGVSLRKIVHSLNGRNVPTARGNRWTALQARSIVMNGRYAGYRMHKGEPIAKAVWPAIVSEDVWRAALTIVTDPSRDTNGGRGAEVRWLGSGLYICGVCGTRQIRCSSSGNKMPAYRCIEREMTGTIAHVNRNARKLDEYVESVLVARLTQPDALELLTPKSPAVDVAALYVEQSALASRQDELAGLYAAGSVTARQLTTATSTIEKQLSGIAEQIRTATFTDPLRAIANSPDVAAAWYGSDTTPALDLGSKRAILDALLDVTINRTPMRGRFDYDAIGMEWKQ</sequence>